<dbReference type="InterPro" id="IPR000626">
    <property type="entry name" value="Ubiquitin-like_dom"/>
</dbReference>
<dbReference type="PROSITE" id="PS50053">
    <property type="entry name" value="UBIQUITIN_2"/>
    <property type="match status" value="1"/>
</dbReference>
<evidence type="ECO:0000313" key="3">
    <source>
        <dbReference type="Proteomes" id="UP000218231"/>
    </source>
</evidence>
<organism evidence="2 3">
    <name type="scientific">Diploscapter pachys</name>
    <dbReference type="NCBI Taxonomy" id="2018661"/>
    <lineage>
        <taxon>Eukaryota</taxon>
        <taxon>Metazoa</taxon>
        <taxon>Ecdysozoa</taxon>
        <taxon>Nematoda</taxon>
        <taxon>Chromadorea</taxon>
        <taxon>Rhabditida</taxon>
        <taxon>Rhabditina</taxon>
        <taxon>Rhabditomorpha</taxon>
        <taxon>Rhabditoidea</taxon>
        <taxon>Rhabditidae</taxon>
        <taxon>Diploscapter</taxon>
    </lineage>
</organism>
<proteinExistence type="predicted"/>
<comment type="caution">
    <text evidence="2">The sequence shown here is derived from an EMBL/GenBank/DDBJ whole genome shotgun (WGS) entry which is preliminary data.</text>
</comment>
<evidence type="ECO:0000259" key="1">
    <source>
        <dbReference type="PROSITE" id="PS50053"/>
    </source>
</evidence>
<dbReference type="SUPFAM" id="SSF54236">
    <property type="entry name" value="Ubiquitin-like"/>
    <property type="match status" value="2"/>
</dbReference>
<dbReference type="InterPro" id="IPR029071">
    <property type="entry name" value="Ubiquitin-like_domsf"/>
</dbReference>
<protein>
    <recommendedName>
        <fullName evidence="1">Ubiquitin-like domain-containing protein</fullName>
    </recommendedName>
</protein>
<reference evidence="2 3" key="1">
    <citation type="journal article" date="2017" name="Curr. Biol.">
        <title>Genome architecture and evolution of a unichromosomal asexual nematode.</title>
        <authorList>
            <person name="Fradin H."/>
            <person name="Zegar C."/>
            <person name="Gutwein M."/>
            <person name="Lucas J."/>
            <person name="Kovtun M."/>
            <person name="Corcoran D."/>
            <person name="Baugh L.R."/>
            <person name="Kiontke K."/>
            <person name="Gunsalus K."/>
            <person name="Fitch D.H."/>
            <person name="Piano F."/>
        </authorList>
    </citation>
    <scope>NUCLEOTIDE SEQUENCE [LARGE SCALE GENOMIC DNA]</scope>
    <source>
        <strain evidence="2">PF1309</strain>
    </source>
</reference>
<dbReference type="AlphaFoldDB" id="A0A2A2LHZ1"/>
<sequence>MKVDVHCNFKIPDIILASAGTVNDLKEKIENYVGIKMEQQILRVKGSSDELAGDCFIRTLGPVGTSDSKKGNVDIALEITAREGVKILAKEIGTSGRSATLFANSGDTVNYLLDQFIGKDIQDYLMIYEGKPLKPSKPLSDYGLHDRAAVQIRKRIDVGNEKITRQRYLLLVQTNIQQSLKEMTKIASNFRPCSQREFPHFLLRR</sequence>
<accession>A0A2A2LHZ1</accession>
<dbReference type="EMBL" id="LIAE01006740">
    <property type="protein sequence ID" value="PAV85745.1"/>
    <property type="molecule type" value="Genomic_DNA"/>
</dbReference>
<keyword evidence="3" id="KW-1185">Reference proteome</keyword>
<feature type="domain" description="Ubiquitin-like" evidence="1">
    <location>
        <begin position="85"/>
        <end position="159"/>
    </location>
</feature>
<name>A0A2A2LHZ1_9BILA</name>
<gene>
    <name evidence="2" type="ORF">WR25_23341</name>
</gene>
<dbReference type="Proteomes" id="UP000218231">
    <property type="component" value="Unassembled WGS sequence"/>
</dbReference>
<evidence type="ECO:0000313" key="2">
    <source>
        <dbReference type="EMBL" id="PAV85745.1"/>
    </source>
</evidence>
<dbReference type="Gene3D" id="3.10.20.90">
    <property type="entry name" value="Phosphatidylinositol 3-kinase Catalytic Subunit, Chain A, domain 1"/>
    <property type="match status" value="1"/>
</dbReference>